<dbReference type="EMBL" id="JXRQ01000012">
    <property type="protein sequence ID" value="KIL52380.1"/>
    <property type="molecule type" value="Genomic_DNA"/>
</dbReference>
<keyword evidence="1" id="KW-0175">Coiled coil</keyword>
<dbReference type="Proteomes" id="UP000031950">
    <property type="component" value="Unassembled WGS sequence"/>
</dbReference>
<reference evidence="2 3" key="1">
    <citation type="submission" date="2015-01" db="EMBL/GenBank/DDBJ databases">
        <title>Genome sequence of Jeotgalibacillus alimentarius.</title>
        <authorList>
            <person name="Goh K.M."/>
            <person name="Chan K.-G."/>
            <person name="Yaakop A.S."/>
            <person name="Ee R."/>
            <person name="Gan H.M."/>
            <person name="Chan C.S."/>
        </authorList>
    </citation>
    <scope>NUCLEOTIDE SEQUENCE [LARGE SCALE GENOMIC DNA]</scope>
    <source>
        <strain evidence="2 3">YKJ-13</strain>
    </source>
</reference>
<dbReference type="AlphaFoldDB" id="A0A0C2RQ27"/>
<dbReference type="PATRIC" id="fig|135826.4.peg.636"/>
<evidence type="ECO:0000313" key="2">
    <source>
        <dbReference type="EMBL" id="KIL52380.1"/>
    </source>
</evidence>
<protein>
    <submittedName>
        <fullName evidence="2">Uncharacterized protein</fullName>
    </submittedName>
</protein>
<comment type="caution">
    <text evidence="2">The sequence shown here is derived from an EMBL/GenBank/DDBJ whole genome shotgun (WGS) entry which is preliminary data.</text>
</comment>
<sequence>MRKESSFNKDHVLSLIDSIDRLTAARKRDRAALLASLDELEEKLAMCDARIRNIKDA</sequence>
<evidence type="ECO:0000313" key="3">
    <source>
        <dbReference type="Proteomes" id="UP000031950"/>
    </source>
</evidence>
<keyword evidence="3" id="KW-1185">Reference proteome</keyword>
<name>A0A0C2RQ27_9BACL</name>
<evidence type="ECO:0000256" key="1">
    <source>
        <dbReference type="SAM" id="Coils"/>
    </source>
</evidence>
<gene>
    <name evidence="2" type="ORF">KP77_06400</name>
</gene>
<proteinExistence type="predicted"/>
<organism evidence="2 3">
    <name type="scientific">Jeotgalibacillus alimentarius</name>
    <dbReference type="NCBI Taxonomy" id="135826"/>
    <lineage>
        <taxon>Bacteria</taxon>
        <taxon>Bacillati</taxon>
        <taxon>Bacillota</taxon>
        <taxon>Bacilli</taxon>
        <taxon>Bacillales</taxon>
        <taxon>Caryophanaceae</taxon>
        <taxon>Jeotgalibacillus</taxon>
    </lineage>
</organism>
<accession>A0A0C2RQ27</accession>
<feature type="coiled-coil region" evidence="1">
    <location>
        <begin position="30"/>
        <end position="57"/>
    </location>
</feature>
<dbReference type="RefSeq" id="WP_160289497.1">
    <property type="nucleotide sequence ID" value="NZ_JXRQ01000012.1"/>
</dbReference>